<keyword evidence="9" id="KW-0349">Heme</keyword>
<feature type="transmembrane region" description="Helical" evidence="16">
    <location>
        <begin position="52"/>
        <end position="74"/>
    </location>
</feature>
<evidence type="ECO:0000256" key="3">
    <source>
        <dbReference type="ARBA" id="ARBA00004141"/>
    </source>
</evidence>
<keyword evidence="15 16" id="KW-0472">Membrane</keyword>
<comment type="subunit">
    <text evidence="5">Part of an enzyme complex containing four subunits: a flavoprotein, an iron-sulfur protein, plus two membrane-anchoring proteins, SdhC and SdhD.</text>
</comment>
<evidence type="ECO:0000256" key="4">
    <source>
        <dbReference type="ARBA" id="ARBA00005163"/>
    </source>
</evidence>
<evidence type="ECO:0000256" key="5">
    <source>
        <dbReference type="ARBA" id="ARBA00011558"/>
    </source>
</evidence>
<sequence length="111" mass="12046">MSQKGTSTFIVQRATAAILIPFGIWFLISVVSNLGADYEVARAWLAKPLNGILLSVFIIIGALHMRIGLAEIILDYIHSKLTSTLLLLNWLVAIGIIASTLFAVYNISFAG</sequence>
<gene>
    <name evidence="17" type="primary">sdhD</name>
    <name evidence="17" type="ORF">ABFZ84_05245</name>
</gene>
<dbReference type="NCBIfam" id="TIGR02968">
    <property type="entry name" value="succ_dehyd_anc"/>
    <property type="match status" value="1"/>
</dbReference>
<evidence type="ECO:0000256" key="16">
    <source>
        <dbReference type="SAM" id="Phobius"/>
    </source>
</evidence>
<evidence type="ECO:0000256" key="13">
    <source>
        <dbReference type="ARBA" id="ARBA00022989"/>
    </source>
</evidence>
<evidence type="ECO:0000256" key="14">
    <source>
        <dbReference type="ARBA" id="ARBA00023004"/>
    </source>
</evidence>
<comment type="caution">
    <text evidence="17">The sequence shown here is derived from an EMBL/GenBank/DDBJ whole genome shotgun (WGS) entry which is preliminary data.</text>
</comment>
<organism evidence="17 18">
    <name type="scientific">Hyphococcus lacteus</name>
    <dbReference type="NCBI Taxonomy" id="3143536"/>
    <lineage>
        <taxon>Bacteria</taxon>
        <taxon>Pseudomonadati</taxon>
        <taxon>Pseudomonadota</taxon>
        <taxon>Alphaproteobacteria</taxon>
        <taxon>Parvularculales</taxon>
        <taxon>Parvularculaceae</taxon>
        <taxon>Hyphococcus</taxon>
    </lineage>
</organism>
<keyword evidence="8" id="KW-0816">Tricarboxylic acid cycle</keyword>
<evidence type="ECO:0000256" key="9">
    <source>
        <dbReference type="ARBA" id="ARBA00022617"/>
    </source>
</evidence>
<evidence type="ECO:0000256" key="11">
    <source>
        <dbReference type="ARBA" id="ARBA00022723"/>
    </source>
</evidence>
<dbReference type="InterPro" id="IPR000701">
    <property type="entry name" value="SuccDH_FuR_B_TM-su"/>
</dbReference>
<comment type="function">
    <text evidence="2">Membrane-anchoring subunit of succinate dehydrogenase (SDH).</text>
</comment>
<dbReference type="Proteomes" id="UP001560685">
    <property type="component" value="Unassembled WGS sequence"/>
</dbReference>
<feature type="transmembrane region" description="Helical" evidence="16">
    <location>
        <begin position="12"/>
        <end position="32"/>
    </location>
</feature>
<dbReference type="InterPro" id="IPR034804">
    <property type="entry name" value="SQR/QFR_C/D"/>
</dbReference>
<evidence type="ECO:0000313" key="18">
    <source>
        <dbReference type="Proteomes" id="UP001560685"/>
    </source>
</evidence>
<keyword evidence="11" id="KW-0479">Metal-binding</keyword>
<evidence type="ECO:0000256" key="10">
    <source>
        <dbReference type="ARBA" id="ARBA00022692"/>
    </source>
</evidence>
<evidence type="ECO:0000256" key="2">
    <source>
        <dbReference type="ARBA" id="ARBA00004050"/>
    </source>
</evidence>
<keyword evidence="12" id="KW-0249">Electron transport</keyword>
<dbReference type="Gene3D" id="1.20.1300.10">
    <property type="entry name" value="Fumarate reductase/succinate dehydrogenase, transmembrane subunit"/>
    <property type="match status" value="1"/>
</dbReference>
<evidence type="ECO:0000313" key="17">
    <source>
        <dbReference type="EMBL" id="MEX6632949.1"/>
    </source>
</evidence>
<reference evidence="17 18" key="1">
    <citation type="submission" date="2024-05" db="EMBL/GenBank/DDBJ databases">
        <title>Three bacterial strains, DH-69, EH-24, and ECK-19 isolated from coastal sediments.</title>
        <authorList>
            <person name="Ye Y.-Q."/>
            <person name="Du Z.-J."/>
        </authorList>
    </citation>
    <scope>NUCLEOTIDE SEQUENCE [LARGE SCALE GENOMIC DNA]</scope>
    <source>
        <strain evidence="17 18">ECK-19</strain>
    </source>
</reference>
<evidence type="ECO:0000256" key="8">
    <source>
        <dbReference type="ARBA" id="ARBA00022532"/>
    </source>
</evidence>
<dbReference type="RefSeq" id="WP_369312885.1">
    <property type="nucleotide sequence ID" value="NZ_JBEHZE010000001.1"/>
</dbReference>
<dbReference type="Pfam" id="PF01127">
    <property type="entry name" value="Sdh_cyt"/>
    <property type="match status" value="1"/>
</dbReference>
<dbReference type="SUPFAM" id="SSF81343">
    <property type="entry name" value="Fumarate reductase respiratory complex transmembrane subunits"/>
    <property type="match status" value="1"/>
</dbReference>
<keyword evidence="13 16" id="KW-1133">Transmembrane helix</keyword>
<dbReference type="InterPro" id="IPR014312">
    <property type="entry name" value="Succ_DH_anchor"/>
</dbReference>
<feature type="transmembrane region" description="Helical" evidence="16">
    <location>
        <begin position="86"/>
        <end position="107"/>
    </location>
</feature>
<evidence type="ECO:0000256" key="15">
    <source>
        <dbReference type="ARBA" id="ARBA00023136"/>
    </source>
</evidence>
<keyword evidence="14" id="KW-0408">Iron</keyword>
<keyword evidence="18" id="KW-1185">Reference proteome</keyword>
<evidence type="ECO:0000256" key="6">
    <source>
        <dbReference type="ARBA" id="ARBA00019425"/>
    </source>
</evidence>
<accession>A0ABV3Z2E1</accession>
<evidence type="ECO:0000256" key="1">
    <source>
        <dbReference type="ARBA" id="ARBA00001971"/>
    </source>
</evidence>
<keyword evidence="10 16" id="KW-0812">Transmembrane</keyword>
<comment type="subcellular location">
    <subcellularLocation>
        <location evidence="3">Membrane</location>
        <topology evidence="3">Multi-pass membrane protein</topology>
    </subcellularLocation>
</comment>
<evidence type="ECO:0000256" key="12">
    <source>
        <dbReference type="ARBA" id="ARBA00022982"/>
    </source>
</evidence>
<name>A0ABV3Z2E1_9PROT</name>
<comment type="pathway">
    <text evidence="4">Carbohydrate metabolism; tricarboxylic acid cycle.</text>
</comment>
<dbReference type="EMBL" id="JBEHZE010000001">
    <property type="protein sequence ID" value="MEX6632949.1"/>
    <property type="molecule type" value="Genomic_DNA"/>
</dbReference>
<keyword evidence="7" id="KW-0813">Transport</keyword>
<protein>
    <recommendedName>
        <fullName evidence="6">Succinate dehydrogenase hydrophobic membrane anchor subunit</fullName>
    </recommendedName>
</protein>
<comment type="cofactor">
    <cofactor evidence="1">
        <name>heme</name>
        <dbReference type="ChEBI" id="CHEBI:30413"/>
    </cofactor>
</comment>
<proteinExistence type="predicted"/>
<evidence type="ECO:0000256" key="7">
    <source>
        <dbReference type="ARBA" id="ARBA00022448"/>
    </source>
</evidence>